<dbReference type="EMBL" id="CAJOAX010011814">
    <property type="protein sequence ID" value="CAF4100453.1"/>
    <property type="molecule type" value="Genomic_DNA"/>
</dbReference>
<proteinExistence type="predicted"/>
<comment type="caution">
    <text evidence="3">The sequence shown here is derived from an EMBL/GenBank/DDBJ whole genome shotgun (WGS) entry which is preliminary data.</text>
</comment>
<feature type="compositionally biased region" description="Polar residues" evidence="1">
    <location>
        <begin position="66"/>
        <end position="85"/>
    </location>
</feature>
<feature type="region of interest" description="Disordered" evidence="1">
    <location>
        <begin position="66"/>
        <end position="87"/>
    </location>
</feature>
<reference evidence="3" key="1">
    <citation type="submission" date="2021-02" db="EMBL/GenBank/DDBJ databases">
        <authorList>
            <person name="Nowell W R."/>
        </authorList>
    </citation>
    <scope>NUCLEOTIDE SEQUENCE</scope>
</reference>
<feature type="compositionally biased region" description="Polar residues" evidence="1">
    <location>
        <begin position="28"/>
        <end position="52"/>
    </location>
</feature>
<feature type="compositionally biased region" description="Polar residues" evidence="1">
    <location>
        <begin position="1"/>
        <end position="20"/>
    </location>
</feature>
<organism evidence="3 4">
    <name type="scientific">Rotaria sordida</name>
    <dbReference type="NCBI Taxonomy" id="392033"/>
    <lineage>
        <taxon>Eukaryota</taxon>
        <taxon>Metazoa</taxon>
        <taxon>Spiralia</taxon>
        <taxon>Gnathifera</taxon>
        <taxon>Rotifera</taxon>
        <taxon>Eurotatoria</taxon>
        <taxon>Bdelloidea</taxon>
        <taxon>Philodinida</taxon>
        <taxon>Philodinidae</taxon>
        <taxon>Rotaria</taxon>
    </lineage>
</organism>
<sequence>MGCGSSSETHVIIPTASSYNDKSELKKTPNTPLSATSQTSKKSRITSGASQNDAMARITNGTSETCSTVLQSSNEGKTSANPSIHSQDDTKHDVVIIWVDPYIDITEKNYHSSITKLQRITNVIHTFTQSDQCIHCLTTINENNIALIVTVTLCEQLIPLVIDKSKLKSIYIFSQEKEKQINWTNKWERKVKGIFYDIEQIFQAIKVNNSQITSSNSISILLKNNTEMKDNESNKLDPSFMYAYLLTEILIDMDYDDNAKNTFAESCHLRYIDDKKELADIEEFDRDYESQFAIQWYTKDCFLYKTMNRAL</sequence>
<name>A0A819V2N3_9BILA</name>
<gene>
    <name evidence="3" type="ORF">OTI717_LOCUS34104</name>
    <name evidence="2" type="ORF">RFH988_LOCUS8461</name>
</gene>
<dbReference type="OrthoDB" id="10539730at2759"/>
<evidence type="ECO:0000313" key="4">
    <source>
        <dbReference type="Proteomes" id="UP000663823"/>
    </source>
</evidence>
<dbReference type="Proteomes" id="UP000663882">
    <property type="component" value="Unassembled WGS sequence"/>
</dbReference>
<evidence type="ECO:0000313" key="3">
    <source>
        <dbReference type="EMBL" id="CAF4100453.1"/>
    </source>
</evidence>
<evidence type="ECO:0000313" key="2">
    <source>
        <dbReference type="EMBL" id="CAF0890656.1"/>
    </source>
</evidence>
<evidence type="ECO:0000256" key="1">
    <source>
        <dbReference type="SAM" id="MobiDB-lite"/>
    </source>
</evidence>
<protein>
    <submittedName>
        <fullName evidence="3">Uncharacterized protein</fullName>
    </submittedName>
</protein>
<accession>A0A819V2N3</accession>
<dbReference type="AlphaFoldDB" id="A0A819V2N3"/>
<dbReference type="Proteomes" id="UP000663823">
    <property type="component" value="Unassembled WGS sequence"/>
</dbReference>
<feature type="region of interest" description="Disordered" evidence="1">
    <location>
        <begin position="1"/>
        <end position="52"/>
    </location>
</feature>
<dbReference type="EMBL" id="CAJNOO010000287">
    <property type="protein sequence ID" value="CAF0890656.1"/>
    <property type="molecule type" value="Genomic_DNA"/>
</dbReference>